<dbReference type="AlphaFoldDB" id="D0L4V0"/>
<dbReference type="PANTHER" id="PTHR20842:SF0">
    <property type="entry name" value="ALPHA-ASPARTYL DIPEPTIDASE"/>
    <property type="match status" value="1"/>
</dbReference>
<evidence type="ECO:0000256" key="4">
    <source>
        <dbReference type="ARBA" id="ARBA00022825"/>
    </source>
</evidence>
<keyword evidence="4" id="KW-0720">Serine protease</keyword>
<proteinExistence type="inferred from homology"/>
<reference evidence="6" key="1">
    <citation type="submission" date="2009-10" db="EMBL/GenBank/DDBJ databases">
        <title>The complete chromosome of Gordonia bronchialis DSM 43247.</title>
        <authorList>
            <consortium name="US DOE Joint Genome Institute (JGI-PGF)"/>
            <person name="Lucas S."/>
            <person name="Copeland A."/>
            <person name="Lapidus A."/>
            <person name="Glavina del Rio T."/>
            <person name="Dalin E."/>
            <person name="Tice H."/>
            <person name="Bruce D."/>
            <person name="Goodwin L."/>
            <person name="Pitluck S."/>
            <person name="Kyrpides N."/>
            <person name="Mavromatis K."/>
            <person name="Ivanova N."/>
            <person name="Ovchinnikova G."/>
            <person name="Saunders E."/>
            <person name="Brettin T."/>
            <person name="Detter J.C."/>
            <person name="Han C."/>
            <person name="Larimer F."/>
            <person name="Land M."/>
            <person name="Hauser L."/>
            <person name="Markowitz V."/>
            <person name="Cheng J.-F."/>
            <person name="Hugenholtz P."/>
            <person name="Woyke T."/>
            <person name="Wu D."/>
            <person name="Jando M."/>
            <person name="Schneider S."/>
            <person name="Goeker M."/>
            <person name="Klenk H.-P."/>
            <person name="Eisen J.A."/>
        </authorList>
    </citation>
    <scope>NUCLEOTIDE SEQUENCE [LARGE SCALE GENOMIC DNA]</scope>
    <source>
        <strain evidence="6">ATCC 25592 / DSM 43247 / BCRC 13721 / JCM 3198 / KCTC 3076 / NBRC 16047 / NCTC 10667</strain>
    </source>
</reference>
<dbReference type="InterPro" id="IPR005320">
    <property type="entry name" value="Peptidase_S51"/>
</dbReference>
<dbReference type="STRING" id="526226.Gbro_1094"/>
<name>D0L4V0_GORB4</name>
<evidence type="ECO:0000313" key="6">
    <source>
        <dbReference type="Proteomes" id="UP000001219"/>
    </source>
</evidence>
<dbReference type="GO" id="GO:0006508">
    <property type="term" value="P:proteolysis"/>
    <property type="evidence" value="ECO:0007669"/>
    <property type="project" value="UniProtKB-KW"/>
</dbReference>
<dbReference type="OrthoDB" id="3373764at2"/>
<keyword evidence="6" id="KW-1185">Reference proteome</keyword>
<evidence type="ECO:0000256" key="2">
    <source>
        <dbReference type="ARBA" id="ARBA00022670"/>
    </source>
</evidence>
<reference evidence="5 6" key="2">
    <citation type="journal article" date="2010" name="Stand. Genomic Sci.">
        <title>Complete genome sequence of Gordonia bronchialis type strain (3410).</title>
        <authorList>
            <person name="Ivanova N."/>
            <person name="Sikorski J."/>
            <person name="Jando M."/>
            <person name="Lapidus A."/>
            <person name="Nolan M."/>
            <person name="Lucas S."/>
            <person name="Del Rio T.G."/>
            <person name="Tice H."/>
            <person name="Copeland A."/>
            <person name="Cheng J.F."/>
            <person name="Chen F."/>
            <person name="Bruce D."/>
            <person name="Goodwin L."/>
            <person name="Pitluck S."/>
            <person name="Mavromatis K."/>
            <person name="Ovchinnikova G."/>
            <person name="Pati A."/>
            <person name="Chen A."/>
            <person name="Palaniappan K."/>
            <person name="Land M."/>
            <person name="Hauser L."/>
            <person name="Chang Y.J."/>
            <person name="Jeffries C.D."/>
            <person name="Chain P."/>
            <person name="Saunders E."/>
            <person name="Han C."/>
            <person name="Detter J.C."/>
            <person name="Brettin T."/>
            <person name="Rohde M."/>
            <person name="Goker M."/>
            <person name="Bristow J."/>
            <person name="Eisen J.A."/>
            <person name="Markowitz V."/>
            <person name="Hugenholtz P."/>
            <person name="Klenk H.P."/>
            <person name="Kyrpides N.C."/>
        </authorList>
    </citation>
    <scope>NUCLEOTIDE SEQUENCE [LARGE SCALE GENOMIC DNA]</scope>
    <source>
        <strain evidence="6">ATCC 25592 / DSM 43247 / BCRC 13721 / JCM 3198 / KCTC 3076 / NBRC 16047 / NCTC 10667</strain>
    </source>
</reference>
<evidence type="ECO:0000256" key="3">
    <source>
        <dbReference type="ARBA" id="ARBA00022801"/>
    </source>
</evidence>
<evidence type="ECO:0000313" key="5">
    <source>
        <dbReference type="EMBL" id="ACY20402.1"/>
    </source>
</evidence>
<dbReference type="EMBL" id="CP001802">
    <property type="protein sequence ID" value="ACY20402.1"/>
    <property type="molecule type" value="Genomic_DNA"/>
</dbReference>
<organism evidence="5 6">
    <name type="scientific">Gordonia bronchialis (strain ATCC 25592 / DSM 43247 / BCRC 13721 / JCM 3198 / KCTC 3076 / NBRC 16047 / NCTC 10667)</name>
    <name type="common">Rhodococcus bronchialis</name>
    <dbReference type="NCBI Taxonomy" id="526226"/>
    <lineage>
        <taxon>Bacteria</taxon>
        <taxon>Bacillati</taxon>
        <taxon>Actinomycetota</taxon>
        <taxon>Actinomycetes</taxon>
        <taxon>Mycobacteriales</taxon>
        <taxon>Gordoniaceae</taxon>
        <taxon>Gordonia</taxon>
    </lineage>
</organism>
<dbReference type="Pfam" id="PF03575">
    <property type="entry name" value="Peptidase_S51"/>
    <property type="match status" value="1"/>
</dbReference>
<protein>
    <submittedName>
        <fullName evidence="5">Peptidase S51 dipeptidase E</fullName>
    </submittedName>
</protein>
<dbReference type="GO" id="GO:0008236">
    <property type="term" value="F:serine-type peptidase activity"/>
    <property type="evidence" value="ECO:0007669"/>
    <property type="project" value="UniProtKB-KW"/>
</dbReference>
<dbReference type="HOGENOM" id="CLU_090997_0_0_11"/>
<dbReference type="InterPro" id="IPR029062">
    <property type="entry name" value="Class_I_gatase-like"/>
</dbReference>
<sequence>MPDLLLLSRWLDTVPDFLTPLTGPAARVGFVPTASMIYPDRAWVDLDRATLRDQGFTPVELDLESMTAGEFISAMSSVEAVFVSGGNVFHLLGVLRRTGTDHPLADAIAAGLPYVGASAGAAIVGSDIGPLALLDDPTEAHPLESTEALGFVDAVIVPHADGLVGGTGPVERLCEQYGHTHRLLFLRDDQALVVSDDGSRVIDT</sequence>
<dbReference type="SUPFAM" id="SSF52317">
    <property type="entry name" value="Class I glutamine amidotransferase-like"/>
    <property type="match status" value="1"/>
</dbReference>
<dbReference type="eggNOG" id="COG3340">
    <property type="taxonomic scope" value="Bacteria"/>
</dbReference>
<gene>
    <name evidence="5" type="ordered locus">Gbro_1094</name>
</gene>
<dbReference type="PANTHER" id="PTHR20842">
    <property type="entry name" value="PROTEASE S51 ALPHA-ASPARTYL DIPEPTIDASE"/>
    <property type="match status" value="1"/>
</dbReference>
<accession>D0L4V0</accession>
<keyword evidence="2" id="KW-0645">Protease</keyword>
<keyword evidence="3" id="KW-0378">Hydrolase</keyword>
<dbReference type="Proteomes" id="UP000001219">
    <property type="component" value="Chromosome"/>
</dbReference>
<dbReference type="RefSeq" id="WP_012832980.1">
    <property type="nucleotide sequence ID" value="NC_013441.1"/>
</dbReference>
<dbReference type="Gene3D" id="3.40.50.880">
    <property type="match status" value="1"/>
</dbReference>
<comment type="similarity">
    <text evidence="1">Belongs to the peptidase S51 family.</text>
</comment>
<evidence type="ECO:0000256" key="1">
    <source>
        <dbReference type="ARBA" id="ARBA00006534"/>
    </source>
</evidence>
<dbReference type="KEGG" id="gbr:Gbro_1094"/>